<keyword evidence="2" id="KW-0812">Transmembrane</keyword>
<keyword evidence="2" id="KW-1133">Transmembrane helix</keyword>
<evidence type="ECO:0000313" key="4">
    <source>
        <dbReference type="Proteomes" id="UP000270678"/>
    </source>
</evidence>
<name>A0A3Q9IAA0_9BACL</name>
<proteinExistence type="predicted"/>
<dbReference type="OrthoDB" id="2476549at2"/>
<evidence type="ECO:0000256" key="1">
    <source>
        <dbReference type="SAM" id="MobiDB-lite"/>
    </source>
</evidence>
<keyword evidence="2" id="KW-0472">Membrane</keyword>
<dbReference type="KEGG" id="plut:EI981_17705"/>
<evidence type="ECO:0000256" key="2">
    <source>
        <dbReference type="SAM" id="Phobius"/>
    </source>
</evidence>
<evidence type="ECO:0000313" key="3">
    <source>
        <dbReference type="EMBL" id="AZS16091.1"/>
    </source>
</evidence>
<dbReference type="EMBL" id="CP034346">
    <property type="protein sequence ID" value="AZS16091.1"/>
    <property type="molecule type" value="Genomic_DNA"/>
</dbReference>
<sequence>MTGKIRYFLLIGFIGFLITFAVSAGNNLFATSLIRSLLAFAIWFALSWAGSWVISVLKELPPDVEAQEEAALAGELGKGGNLDLTTPDESKEIGDLLKQAPEGELSEQQFTPLNPPRLVKTTDDKAPEELAKVVRHLTEQ</sequence>
<feature type="transmembrane region" description="Helical" evidence="2">
    <location>
        <begin position="7"/>
        <end position="25"/>
    </location>
</feature>
<reference evidence="4" key="1">
    <citation type="submission" date="2018-12" db="EMBL/GenBank/DDBJ databases">
        <title>Complete genome sequence of Paenibacillus sp. MBLB1234.</title>
        <authorList>
            <person name="Nam Y.-D."/>
            <person name="Kang J."/>
            <person name="Chung W.-H."/>
            <person name="Park Y.S."/>
        </authorList>
    </citation>
    <scope>NUCLEOTIDE SEQUENCE [LARGE SCALE GENOMIC DNA]</scope>
    <source>
        <strain evidence="4">MBLB1234</strain>
    </source>
</reference>
<dbReference type="AlphaFoldDB" id="A0A3Q9IAA0"/>
<protein>
    <submittedName>
        <fullName evidence="3">Uncharacterized protein</fullName>
    </submittedName>
</protein>
<gene>
    <name evidence="3" type="ORF">EI981_17705</name>
</gene>
<dbReference type="Proteomes" id="UP000270678">
    <property type="component" value="Chromosome"/>
</dbReference>
<feature type="region of interest" description="Disordered" evidence="1">
    <location>
        <begin position="93"/>
        <end position="125"/>
    </location>
</feature>
<organism evidence="3 4">
    <name type="scientific">Paenibacillus lutimineralis</name>
    <dbReference type="NCBI Taxonomy" id="2707005"/>
    <lineage>
        <taxon>Bacteria</taxon>
        <taxon>Bacillati</taxon>
        <taxon>Bacillota</taxon>
        <taxon>Bacilli</taxon>
        <taxon>Bacillales</taxon>
        <taxon>Paenibacillaceae</taxon>
        <taxon>Paenibacillus</taxon>
    </lineage>
</organism>
<feature type="transmembrane region" description="Helical" evidence="2">
    <location>
        <begin position="37"/>
        <end position="57"/>
    </location>
</feature>
<accession>A0A3Q9IAA0</accession>
<dbReference type="RefSeq" id="WP_127000370.1">
    <property type="nucleotide sequence ID" value="NZ_CP034346.1"/>
</dbReference>
<keyword evidence="4" id="KW-1185">Reference proteome</keyword>